<gene>
    <name evidence="1" type="ORF">COX44_02825</name>
</gene>
<evidence type="ECO:0000313" key="2">
    <source>
        <dbReference type="Proteomes" id="UP000231480"/>
    </source>
</evidence>
<proteinExistence type="predicted"/>
<dbReference type="SUPFAM" id="SSF56784">
    <property type="entry name" value="HAD-like"/>
    <property type="match status" value="1"/>
</dbReference>
<dbReference type="EMBL" id="PCRH01000061">
    <property type="protein sequence ID" value="PIP16915.1"/>
    <property type="molecule type" value="Genomic_DNA"/>
</dbReference>
<dbReference type="InterPro" id="IPR036412">
    <property type="entry name" value="HAD-like_sf"/>
</dbReference>
<organism evidence="1 2">
    <name type="scientific">Candidatus Portnoybacteria bacterium CG23_combo_of_CG06-09_8_20_14_all_37_13</name>
    <dbReference type="NCBI Taxonomy" id="1974819"/>
    <lineage>
        <taxon>Bacteria</taxon>
        <taxon>Candidatus Portnoyibacteriota</taxon>
    </lineage>
</organism>
<dbReference type="Pfam" id="PF13419">
    <property type="entry name" value="HAD_2"/>
    <property type="match status" value="1"/>
</dbReference>
<protein>
    <recommendedName>
        <fullName evidence="3">Nucleotidase</fullName>
    </recommendedName>
</protein>
<dbReference type="InterPro" id="IPR023214">
    <property type="entry name" value="HAD_sf"/>
</dbReference>
<dbReference type="Gene3D" id="3.40.50.1000">
    <property type="entry name" value="HAD superfamily/HAD-like"/>
    <property type="match status" value="1"/>
</dbReference>
<reference evidence="1 2" key="1">
    <citation type="submission" date="2017-09" db="EMBL/GenBank/DDBJ databases">
        <title>Depth-based differentiation of microbial function through sediment-hosted aquifers and enrichment of novel symbionts in the deep terrestrial subsurface.</title>
        <authorList>
            <person name="Probst A.J."/>
            <person name="Ladd B."/>
            <person name="Jarett J.K."/>
            <person name="Geller-Mcgrath D.E."/>
            <person name="Sieber C.M."/>
            <person name="Emerson J.B."/>
            <person name="Anantharaman K."/>
            <person name="Thomas B.C."/>
            <person name="Malmstrom R."/>
            <person name="Stieglmeier M."/>
            <person name="Klingl A."/>
            <person name="Woyke T."/>
            <person name="Ryan C.M."/>
            <person name="Banfield J.F."/>
        </authorList>
    </citation>
    <scope>NUCLEOTIDE SEQUENCE [LARGE SCALE GENOMIC DNA]</scope>
    <source>
        <strain evidence="1">CG23_combo_of_CG06-09_8_20_14_all_37_13</strain>
    </source>
</reference>
<sequence>MSKNKTSFSKPIILIGFDFDGVIANHIPAKIKLAENLGFPVTPQQTHSNILQEIIGKSNYKKLAYSLYREETLKFKPCNGIKALIKKLKICGYSLVIISARGKEEGLFARKWLKKQNLTAYFDKIIFCPKSKKPNIIKKYKPDIYIDDSAEILMLCPKNIIKVLYNHYQIDFDKKEKWLVIKNFKELVDNM</sequence>
<dbReference type="InterPro" id="IPR041492">
    <property type="entry name" value="HAD_2"/>
</dbReference>
<accession>A0A2G9YCF4</accession>
<comment type="caution">
    <text evidence="1">The sequence shown here is derived from an EMBL/GenBank/DDBJ whole genome shotgun (WGS) entry which is preliminary data.</text>
</comment>
<evidence type="ECO:0000313" key="1">
    <source>
        <dbReference type="EMBL" id="PIP16915.1"/>
    </source>
</evidence>
<dbReference type="AlphaFoldDB" id="A0A2G9YCF4"/>
<dbReference type="Proteomes" id="UP000231480">
    <property type="component" value="Unassembled WGS sequence"/>
</dbReference>
<name>A0A2G9YCF4_9BACT</name>
<evidence type="ECO:0008006" key="3">
    <source>
        <dbReference type="Google" id="ProtNLM"/>
    </source>
</evidence>